<name>A0A3S4UVS9_9HYPH</name>
<dbReference type="PANTHER" id="PTHR18964">
    <property type="entry name" value="ROK (REPRESSOR, ORF, KINASE) FAMILY"/>
    <property type="match status" value="1"/>
</dbReference>
<dbReference type="Gene3D" id="3.30.420.40">
    <property type="match status" value="2"/>
</dbReference>
<dbReference type="InterPro" id="IPR000600">
    <property type="entry name" value="ROK"/>
</dbReference>
<protein>
    <submittedName>
        <fullName evidence="2">ROK family transcriptional regulator</fullName>
    </submittedName>
</protein>
<dbReference type="OrthoDB" id="3806841at2"/>
<dbReference type="SUPFAM" id="SSF46785">
    <property type="entry name" value="Winged helix' DNA-binding domain"/>
    <property type="match status" value="1"/>
</dbReference>
<keyword evidence="3" id="KW-1185">Reference proteome</keyword>
<reference evidence="2 3" key="1">
    <citation type="submission" date="2019-01" db="EMBL/GenBank/DDBJ databases">
        <title>The draft genome of Rhizobium sp. 24NR.</title>
        <authorList>
            <person name="Liu L."/>
            <person name="Liang L."/>
            <person name="Shi S."/>
            <person name="Xu L."/>
            <person name="Wang X."/>
            <person name="Li L."/>
            <person name="Zhang X."/>
        </authorList>
    </citation>
    <scope>NUCLEOTIDE SEQUENCE [LARGE SCALE GENOMIC DNA]</scope>
    <source>
        <strain evidence="2 3">24NR</strain>
    </source>
</reference>
<dbReference type="AlphaFoldDB" id="A0A3S4UVS9"/>
<evidence type="ECO:0000313" key="3">
    <source>
        <dbReference type="Proteomes" id="UP000287687"/>
    </source>
</evidence>
<proteinExistence type="inferred from homology"/>
<evidence type="ECO:0000256" key="1">
    <source>
        <dbReference type="ARBA" id="ARBA00006479"/>
    </source>
</evidence>
<evidence type="ECO:0000313" key="2">
    <source>
        <dbReference type="EMBL" id="RWX81905.1"/>
    </source>
</evidence>
<comment type="caution">
    <text evidence="2">The sequence shown here is derived from an EMBL/GenBank/DDBJ whole genome shotgun (WGS) entry which is preliminary data.</text>
</comment>
<dbReference type="InterPro" id="IPR036388">
    <property type="entry name" value="WH-like_DNA-bd_sf"/>
</dbReference>
<comment type="similarity">
    <text evidence="1">Belongs to the ROK (NagC/XylR) family.</text>
</comment>
<dbReference type="InterPro" id="IPR036390">
    <property type="entry name" value="WH_DNA-bd_sf"/>
</dbReference>
<dbReference type="SUPFAM" id="SSF53067">
    <property type="entry name" value="Actin-like ATPase domain"/>
    <property type="match status" value="1"/>
</dbReference>
<dbReference type="PANTHER" id="PTHR18964:SF149">
    <property type="entry name" value="BIFUNCTIONAL UDP-N-ACETYLGLUCOSAMINE 2-EPIMERASE_N-ACETYLMANNOSAMINE KINASE"/>
    <property type="match status" value="1"/>
</dbReference>
<sequence length="381" mass="40540">MIVNSGPVTRPQLSSALAFSKPTMSAAVGELEAQGLVASHGVSKGALGRSAVTYGLGPRSGFVIGLDCGTTQINAVASGLDGQRIFETETSLDDRSTNSDRSRFAMVRQAVEVVIAQCQNLGPLRAITIALPNIVSRSMERLGEKESLLEMLADLYRAYAVPILLENNVNCAALAEYHEGAAKDHSFAIYLQIGVKIGLGIVVDGKLFRGFRGGAGEISHMAFPWSQTERPVFQGLETYLGSVELIERCRSGWPMRDGAPPETAAELFARAETSQFARACIDRHADDVGRLVATCVSVLDPQLVVLGGGVGQNTILIKGVEKVVEELCWPVEIAVSHLPRKATVLGAVRLAIDFAVGGLLGEDSGAVFVYDAGWSENGIRT</sequence>
<dbReference type="Proteomes" id="UP000287687">
    <property type="component" value="Unassembled WGS sequence"/>
</dbReference>
<organism evidence="2 3">
    <name type="scientific">Neorhizobium lilium</name>
    <dbReference type="NCBI Taxonomy" id="2503024"/>
    <lineage>
        <taxon>Bacteria</taxon>
        <taxon>Pseudomonadati</taxon>
        <taxon>Pseudomonadota</taxon>
        <taxon>Alphaproteobacteria</taxon>
        <taxon>Hyphomicrobiales</taxon>
        <taxon>Rhizobiaceae</taxon>
        <taxon>Rhizobium/Agrobacterium group</taxon>
        <taxon>Neorhizobium</taxon>
    </lineage>
</organism>
<dbReference type="Pfam" id="PF00480">
    <property type="entry name" value="ROK"/>
    <property type="match status" value="1"/>
</dbReference>
<accession>A0A3S4UVS9</accession>
<dbReference type="Gene3D" id="1.10.10.10">
    <property type="entry name" value="Winged helix-like DNA-binding domain superfamily/Winged helix DNA-binding domain"/>
    <property type="match status" value="1"/>
</dbReference>
<dbReference type="InterPro" id="IPR043129">
    <property type="entry name" value="ATPase_NBD"/>
</dbReference>
<gene>
    <name evidence="2" type="ORF">EPK99_05160</name>
</gene>
<dbReference type="EMBL" id="SBIP01000001">
    <property type="protein sequence ID" value="RWX81905.1"/>
    <property type="molecule type" value="Genomic_DNA"/>
</dbReference>